<comment type="function">
    <text evidence="7">Binds pre-mRNA and nucleates the assembly of 40S hnRNP particles. Interacts with poly-U tracts in the 3'-UTR or 5'-UTR of mRNA and modulates the stability and the level of translation of bound mRNA molecules. Single HNRNPC tetramers bind 230-240 nucleotides. Trimers of HNRNPC tetramers bind 700 nucleotides. May play a role in the early steps of spliceosome assembly and pre-mRNA splicing. N6-methyladenosine (m6A) has been shown to alter the local structure in mRNAs and long non-coding RNAs (lncRNAs) via a mechanism named 'm(6)A-switch', facilitating binding of HNRNPC, leading to regulation of mRNA splicing.</text>
</comment>
<feature type="domain" description="RRM" evidence="11">
    <location>
        <begin position="16"/>
        <end position="87"/>
    </location>
</feature>
<evidence type="ECO:0000313" key="18">
    <source>
        <dbReference type="RefSeq" id="XP_070324999.1"/>
    </source>
</evidence>
<keyword evidence="3 8" id="KW-0694">RNA-binding</keyword>
<dbReference type="RefSeq" id="XP_070324995.1">
    <property type="nucleotide sequence ID" value="XM_070468894.1"/>
</dbReference>
<dbReference type="InterPro" id="IPR000504">
    <property type="entry name" value="RRM_dom"/>
</dbReference>
<evidence type="ECO:0000313" key="14">
    <source>
        <dbReference type="RefSeq" id="XP_070324995.1"/>
    </source>
</evidence>
<dbReference type="GO" id="GO:1990904">
    <property type="term" value="C:ribonucleoprotein complex"/>
    <property type="evidence" value="ECO:0007669"/>
    <property type="project" value="UniProtKB-KW"/>
</dbReference>
<evidence type="ECO:0000313" key="17">
    <source>
        <dbReference type="RefSeq" id="XP_070324998.1"/>
    </source>
</evidence>
<gene>
    <name evidence="13 14 15 16 17 18 19" type="primary">HNRNPC</name>
</gene>
<reference evidence="12" key="1">
    <citation type="journal article" date="2022" name="J. Hered.">
        <title>A De Novo Chromosome-Level Genome Assembly of the White-Tailed Deer, Odocoileus Virginianus.</title>
        <authorList>
            <person name="London E.W."/>
            <person name="Roca A.L."/>
            <person name="Novakofski J.E."/>
            <person name="Mateus-Pinilla N.E."/>
        </authorList>
    </citation>
    <scope>NUCLEOTIDE SEQUENCE [LARGE SCALE GENOMIC DNA]</scope>
</reference>
<evidence type="ECO:0000313" key="16">
    <source>
        <dbReference type="RefSeq" id="XP_070324997.1"/>
    </source>
</evidence>
<protein>
    <submittedName>
        <fullName evidence="13 14">Heterogeneous nuclear ribonucleoproteins C1/C2 isoform X1</fullName>
    </submittedName>
</protein>
<dbReference type="InterPro" id="IPR051186">
    <property type="entry name" value="RRM_HNRPC/RALY_subfam"/>
</dbReference>
<comment type="subcellular location">
    <subcellularLocation>
        <location evidence="1">Nucleus</location>
    </subcellularLocation>
</comment>
<keyword evidence="12" id="KW-1185">Reference proteome</keyword>
<evidence type="ECO:0000256" key="7">
    <source>
        <dbReference type="ARBA" id="ARBA00045185"/>
    </source>
</evidence>
<feature type="compositionally biased region" description="Basic and acidic residues" evidence="10">
    <location>
        <begin position="243"/>
        <end position="254"/>
    </location>
</feature>
<sequence>MASNVTNKTDPRSMNSRVFIGNLNTLVVKKSDVEAIFSKYGKIVGCSVHKGFAFVQYVNERNARAAVAGEDGRMIAGQVLDINLAAEPKVNRGKAGVKRSAAEMYGSVPEHPSPSPLLSSSFDLDYDFQRDYYDRMYSYPARVPPPPPIARAVVPSKRQRVSGNTSRRGKSGFNSKSGQRGSSSKSGKLKGDDLQTIKKELTQIKQKVDSLLESLEKIEKEQSKQGVEMKNDKSDEEQCSNSLKKDETNVKMESEGDAEGSDSAEEGNLLDDDDNEDRGDDQLELIKDDEKEAEEGEDDRDSANGEDDS</sequence>
<dbReference type="Gene3D" id="3.30.70.330">
    <property type="match status" value="1"/>
</dbReference>
<dbReference type="RefSeq" id="XP_070324994.1">
    <property type="nucleotide sequence ID" value="XM_070468893.1"/>
</dbReference>
<name>A0ABM4IAZ5_ODOVR</name>
<evidence type="ECO:0000313" key="15">
    <source>
        <dbReference type="RefSeq" id="XP_070324996.1"/>
    </source>
</evidence>
<proteinExistence type="inferred from homology"/>
<comment type="similarity">
    <text evidence="2">Belongs to the RRM HNRPC family. RALY subfamily.</text>
</comment>
<feature type="compositionally biased region" description="Acidic residues" evidence="10">
    <location>
        <begin position="291"/>
        <end position="309"/>
    </location>
</feature>
<keyword evidence="6 13" id="KW-0687">Ribonucleoprotein</keyword>
<evidence type="ECO:0000313" key="12">
    <source>
        <dbReference type="Proteomes" id="UP001652640"/>
    </source>
</evidence>
<reference evidence="13 14" key="2">
    <citation type="submission" date="2025-05" db="UniProtKB">
        <authorList>
            <consortium name="RefSeq"/>
        </authorList>
    </citation>
    <scope>IDENTIFICATION</scope>
    <source>
        <tissue evidence="13 14">Tongue muscle</tissue>
    </source>
</reference>
<evidence type="ECO:0000256" key="3">
    <source>
        <dbReference type="ARBA" id="ARBA00022884"/>
    </source>
</evidence>
<dbReference type="CDD" id="cd12603">
    <property type="entry name" value="RRM_hnRNPC"/>
    <property type="match status" value="1"/>
</dbReference>
<feature type="region of interest" description="Disordered" evidence="10">
    <location>
        <begin position="221"/>
        <end position="309"/>
    </location>
</feature>
<dbReference type="RefSeq" id="XP_070324996.1">
    <property type="nucleotide sequence ID" value="XM_070468895.1"/>
</dbReference>
<feature type="coiled-coil region" evidence="9">
    <location>
        <begin position="194"/>
        <end position="221"/>
    </location>
</feature>
<evidence type="ECO:0000256" key="9">
    <source>
        <dbReference type="SAM" id="Coils"/>
    </source>
</evidence>
<dbReference type="InterPro" id="IPR017347">
    <property type="entry name" value="hnRNP_C"/>
</dbReference>
<dbReference type="RefSeq" id="XP_070324998.1">
    <property type="nucleotide sequence ID" value="XM_070468897.1"/>
</dbReference>
<keyword evidence="5" id="KW-0539">Nucleus</keyword>
<dbReference type="PANTHER" id="PTHR13968">
    <property type="entry name" value="HETEROGENEOUS NUCLEAR RIBONUCLEOPROTEIN"/>
    <property type="match status" value="1"/>
</dbReference>
<dbReference type="RefSeq" id="XP_070324999.1">
    <property type="nucleotide sequence ID" value="XM_070468898.1"/>
</dbReference>
<evidence type="ECO:0000313" key="19">
    <source>
        <dbReference type="RefSeq" id="XP_070325000.1"/>
    </source>
</evidence>
<feature type="compositionally biased region" description="Acidic residues" evidence="10">
    <location>
        <begin position="255"/>
        <end position="279"/>
    </location>
</feature>
<evidence type="ECO:0000256" key="6">
    <source>
        <dbReference type="ARBA" id="ARBA00023274"/>
    </source>
</evidence>
<evidence type="ECO:0000256" key="1">
    <source>
        <dbReference type="ARBA" id="ARBA00004123"/>
    </source>
</evidence>
<dbReference type="Pfam" id="PF00076">
    <property type="entry name" value="RRM_1"/>
    <property type="match status" value="1"/>
</dbReference>
<dbReference type="InterPro" id="IPR012677">
    <property type="entry name" value="Nucleotide-bd_a/b_plait_sf"/>
</dbReference>
<keyword evidence="4 9" id="KW-0175">Coiled coil</keyword>
<feature type="compositionally biased region" description="Basic and acidic residues" evidence="10">
    <location>
        <begin position="221"/>
        <end position="233"/>
    </location>
</feature>
<evidence type="ECO:0000313" key="13">
    <source>
        <dbReference type="RefSeq" id="XP_070324994.1"/>
    </source>
</evidence>
<dbReference type="PIRSF" id="PIRSF037992">
    <property type="entry name" value="hnRNP-C_Raly"/>
    <property type="match status" value="1"/>
</dbReference>
<dbReference type="PROSITE" id="PS50102">
    <property type="entry name" value="RRM"/>
    <property type="match status" value="1"/>
</dbReference>
<evidence type="ECO:0000256" key="10">
    <source>
        <dbReference type="SAM" id="MobiDB-lite"/>
    </source>
</evidence>
<dbReference type="InterPro" id="IPR035979">
    <property type="entry name" value="RBD_domain_sf"/>
</dbReference>
<evidence type="ECO:0000259" key="11">
    <source>
        <dbReference type="PROSITE" id="PS50102"/>
    </source>
</evidence>
<dbReference type="RefSeq" id="XP_070324997.1">
    <property type="nucleotide sequence ID" value="XM_070468896.1"/>
</dbReference>
<dbReference type="SMART" id="SM00360">
    <property type="entry name" value="RRM"/>
    <property type="match status" value="1"/>
</dbReference>
<evidence type="ECO:0000256" key="8">
    <source>
        <dbReference type="PROSITE-ProRule" id="PRU00176"/>
    </source>
</evidence>
<dbReference type="GeneID" id="110137123"/>
<organism evidence="12 15">
    <name type="scientific">Odocoileus virginianus</name>
    <name type="common">White-tailed deer</name>
    <dbReference type="NCBI Taxonomy" id="9874"/>
    <lineage>
        <taxon>Eukaryota</taxon>
        <taxon>Metazoa</taxon>
        <taxon>Chordata</taxon>
        <taxon>Craniata</taxon>
        <taxon>Vertebrata</taxon>
        <taxon>Euteleostomi</taxon>
        <taxon>Mammalia</taxon>
        <taxon>Eutheria</taxon>
        <taxon>Laurasiatheria</taxon>
        <taxon>Artiodactyla</taxon>
        <taxon>Ruminantia</taxon>
        <taxon>Pecora</taxon>
        <taxon>Cervidae</taxon>
        <taxon>Odocoileinae</taxon>
        <taxon>Odocoileus</taxon>
    </lineage>
</organism>
<evidence type="ECO:0000256" key="4">
    <source>
        <dbReference type="ARBA" id="ARBA00023054"/>
    </source>
</evidence>
<evidence type="ECO:0000256" key="5">
    <source>
        <dbReference type="ARBA" id="ARBA00023242"/>
    </source>
</evidence>
<dbReference type="Proteomes" id="UP001652640">
    <property type="component" value="Chromosome 6"/>
</dbReference>
<feature type="compositionally biased region" description="Low complexity" evidence="10">
    <location>
        <begin position="175"/>
        <end position="186"/>
    </location>
</feature>
<feature type="compositionally biased region" description="Basic and acidic residues" evidence="10">
    <location>
        <begin position="280"/>
        <end position="290"/>
    </location>
</feature>
<dbReference type="SUPFAM" id="SSF54928">
    <property type="entry name" value="RNA-binding domain, RBD"/>
    <property type="match status" value="1"/>
</dbReference>
<feature type="region of interest" description="Disordered" evidence="10">
    <location>
        <begin position="139"/>
        <end position="192"/>
    </location>
</feature>
<evidence type="ECO:0000256" key="2">
    <source>
        <dbReference type="ARBA" id="ARBA00008631"/>
    </source>
</evidence>
<dbReference type="RefSeq" id="XP_070325000.1">
    <property type="nucleotide sequence ID" value="XM_070468899.1"/>
</dbReference>
<accession>A0ABM4IAZ5</accession>
<dbReference type="PANTHER" id="PTHR13968:SF3">
    <property type="entry name" value="HETEROGENEOUS NUCLEAR RIBONUCLEOPROTEINS C1_C2"/>
    <property type="match status" value="1"/>
</dbReference>